<accession>A0A1R1XWS9</accession>
<organism evidence="1 2">
    <name type="scientific">Smittium culicis</name>
    <dbReference type="NCBI Taxonomy" id="133412"/>
    <lineage>
        <taxon>Eukaryota</taxon>
        <taxon>Fungi</taxon>
        <taxon>Fungi incertae sedis</taxon>
        <taxon>Zoopagomycota</taxon>
        <taxon>Kickxellomycotina</taxon>
        <taxon>Harpellomycetes</taxon>
        <taxon>Harpellales</taxon>
        <taxon>Legeriomycetaceae</taxon>
        <taxon>Smittium</taxon>
    </lineage>
</organism>
<dbReference type="AlphaFoldDB" id="A0A1R1XWS9"/>
<name>A0A1R1XWS9_9FUNG</name>
<gene>
    <name evidence="1" type="ORF">AYI69_g6756</name>
</gene>
<dbReference type="EMBL" id="LSSM01003098">
    <property type="protein sequence ID" value="OMJ19110.1"/>
    <property type="molecule type" value="Genomic_DNA"/>
</dbReference>
<dbReference type="Proteomes" id="UP000187429">
    <property type="component" value="Unassembled WGS sequence"/>
</dbReference>
<reference evidence="2" key="1">
    <citation type="submission" date="2017-01" db="EMBL/GenBank/DDBJ databases">
        <authorList>
            <person name="Wang Y."/>
            <person name="White M."/>
            <person name="Kvist S."/>
            <person name="Moncalvo J.-M."/>
        </authorList>
    </citation>
    <scope>NUCLEOTIDE SEQUENCE [LARGE SCALE GENOMIC DNA]</scope>
    <source>
        <strain evidence="2">ID-206-W2</strain>
    </source>
</reference>
<protein>
    <submittedName>
        <fullName evidence="1">Uncharacterized protein</fullName>
    </submittedName>
</protein>
<evidence type="ECO:0000313" key="1">
    <source>
        <dbReference type="EMBL" id="OMJ19110.1"/>
    </source>
</evidence>
<keyword evidence="2" id="KW-1185">Reference proteome</keyword>
<comment type="caution">
    <text evidence="1">The sequence shown here is derived from an EMBL/GenBank/DDBJ whole genome shotgun (WGS) entry which is preliminary data.</text>
</comment>
<evidence type="ECO:0000313" key="2">
    <source>
        <dbReference type="Proteomes" id="UP000187429"/>
    </source>
</evidence>
<sequence length="141" mass="15443">MAVVVVDLVSISTIKKVDVRPAVRRTCPTAASSRLSARIPIAAARSAESAGPTCLRASRPNEFAAYKRLESHVRHKLGQNVVAPRLAPIGAAHERFARSCRLLEKVLARILDKYRPARLEKRLPILLKVPPITEPALPNTT</sequence>
<proteinExistence type="predicted"/>